<evidence type="ECO:0000313" key="2">
    <source>
        <dbReference type="EMBL" id="KAJ1209325.1"/>
    </source>
</evidence>
<reference evidence="2" key="1">
    <citation type="journal article" date="2022" name="bioRxiv">
        <title>Sequencing and chromosome-scale assembly of the giantPleurodeles waltlgenome.</title>
        <authorList>
            <person name="Brown T."/>
            <person name="Elewa A."/>
            <person name="Iarovenko S."/>
            <person name="Subramanian E."/>
            <person name="Araus A.J."/>
            <person name="Petzold A."/>
            <person name="Susuki M."/>
            <person name="Suzuki K.-i.T."/>
            <person name="Hayashi T."/>
            <person name="Toyoda A."/>
            <person name="Oliveira C."/>
            <person name="Osipova E."/>
            <person name="Leigh N.D."/>
            <person name="Simon A."/>
            <person name="Yun M.H."/>
        </authorList>
    </citation>
    <scope>NUCLEOTIDE SEQUENCE</scope>
    <source>
        <strain evidence="2">20211129_DDA</strain>
        <tissue evidence="2">Liver</tissue>
    </source>
</reference>
<name>A0AAV7WAI5_PLEWA</name>
<evidence type="ECO:0000256" key="1">
    <source>
        <dbReference type="SAM" id="MobiDB-lite"/>
    </source>
</evidence>
<keyword evidence="3" id="KW-1185">Reference proteome</keyword>
<protein>
    <submittedName>
        <fullName evidence="2">Uncharacterized protein</fullName>
    </submittedName>
</protein>
<comment type="caution">
    <text evidence="2">The sequence shown here is derived from an EMBL/GenBank/DDBJ whole genome shotgun (WGS) entry which is preliminary data.</text>
</comment>
<gene>
    <name evidence="2" type="ORF">NDU88_004703</name>
</gene>
<organism evidence="2 3">
    <name type="scientific">Pleurodeles waltl</name>
    <name type="common">Iberian ribbed newt</name>
    <dbReference type="NCBI Taxonomy" id="8319"/>
    <lineage>
        <taxon>Eukaryota</taxon>
        <taxon>Metazoa</taxon>
        <taxon>Chordata</taxon>
        <taxon>Craniata</taxon>
        <taxon>Vertebrata</taxon>
        <taxon>Euteleostomi</taxon>
        <taxon>Amphibia</taxon>
        <taxon>Batrachia</taxon>
        <taxon>Caudata</taxon>
        <taxon>Salamandroidea</taxon>
        <taxon>Salamandridae</taxon>
        <taxon>Pleurodelinae</taxon>
        <taxon>Pleurodeles</taxon>
    </lineage>
</organism>
<dbReference type="Proteomes" id="UP001066276">
    <property type="component" value="Chromosome 1_2"/>
</dbReference>
<feature type="compositionally biased region" description="Basic residues" evidence="1">
    <location>
        <begin position="22"/>
        <end position="37"/>
    </location>
</feature>
<proteinExistence type="predicted"/>
<sequence length="94" mass="10901">MTLQPRLTCVPPLGRALLPRRPTHSQCRRLSARRKRATPVAPRVQETVPSCHVWVHNDRLIRDLHLRPQAGHINKEKLEARTELRFTHPPSWPG</sequence>
<feature type="region of interest" description="Disordered" evidence="1">
    <location>
        <begin position="22"/>
        <end position="43"/>
    </location>
</feature>
<dbReference type="AlphaFoldDB" id="A0AAV7WAI5"/>
<evidence type="ECO:0000313" key="3">
    <source>
        <dbReference type="Proteomes" id="UP001066276"/>
    </source>
</evidence>
<dbReference type="EMBL" id="JANPWB010000002">
    <property type="protein sequence ID" value="KAJ1209325.1"/>
    <property type="molecule type" value="Genomic_DNA"/>
</dbReference>
<accession>A0AAV7WAI5</accession>